<evidence type="ECO:0000256" key="2">
    <source>
        <dbReference type="ARBA" id="ARBA00022603"/>
    </source>
</evidence>
<dbReference type="GO" id="GO:0015667">
    <property type="term" value="F:site-specific DNA-methyltransferase (cytosine-N4-specific) activity"/>
    <property type="evidence" value="ECO:0007669"/>
    <property type="project" value="UniProtKB-EC"/>
</dbReference>
<evidence type="ECO:0000313" key="11">
    <source>
        <dbReference type="EMBL" id="GAF24677.1"/>
    </source>
</evidence>
<dbReference type="GO" id="GO:0032259">
    <property type="term" value="P:methylation"/>
    <property type="evidence" value="ECO:0007669"/>
    <property type="project" value="UniProtKB-KW"/>
</dbReference>
<evidence type="ECO:0000256" key="5">
    <source>
        <dbReference type="ARBA" id="ARBA00022747"/>
    </source>
</evidence>
<keyword evidence="3" id="KW-0808">Transferase</keyword>
<evidence type="ECO:0000256" key="4">
    <source>
        <dbReference type="ARBA" id="ARBA00022691"/>
    </source>
</evidence>
<evidence type="ECO:0000256" key="7">
    <source>
        <dbReference type="ARBA" id="ARBA00049120"/>
    </source>
</evidence>
<dbReference type="RefSeq" id="WP_025772896.1">
    <property type="nucleotide sequence ID" value="NZ_DF238840.1"/>
</dbReference>
<dbReference type="Gene3D" id="3.40.50.150">
    <property type="entry name" value="Vaccinia Virus protein VP39"/>
    <property type="match status" value="1"/>
</dbReference>
<dbReference type="SUPFAM" id="SSF53335">
    <property type="entry name" value="S-adenosyl-L-methionine-dependent methyltransferases"/>
    <property type="match status" value="1"/>
</dbReference>
<protein>
    <recommendedName>
        <fullName evidence="8">Methyltransferase</fullName>
        <ecNumber evidence="8">2.1.1.-</ecNumber>
    </recommendedName>
</protein>
<dbReference type="Proteomes" id="UP000063718">
    <property type="component" value="Unassembled WGS sequence"/>
</dbReference>
<keyword evidence="6" id="KW-0238">DNA-binding</keyword>
<keyword evidence="4" id="KW-0949">S-adenosyl-L-methionine</keyword>
<dbReference type="InterPro" id="IPR029063">
    <property type="entry name" value="SAM-dependent_MTases_sf"/>
</dbReference>
<evidence type="ECO:0000259" key="10">
    <source>
        <dbReference type="Pfam" id="PF01555"/>
    </source>
</evidence>
<dbReference type="GO" id="GO:0009307">
    <property type="term" value="P:DNA restriction-modification system"/>
    <property type="evidence" value="ECO:0007669"/>
    <property type="project" value="UniProtKB-KW"/>
</dbReference>
<dbReference type="PRINTS" id="PR00508">
    <property type="entry name" value="S21N4MTFRASE"/>
</dbReference>
<dbReference type="InterPro" id="IPR002941">
    <property type="entry name" value="DNA_methylase_N4/N6"/>
</dbReference>
<dbReference type="Pfam" id="PF01555">
    <property type="entry name" value="N6_N4_Mtase"/>
    <property type="match status" value="1"/>
</dbReference>
<dbReference type="GO" id="GO:0003677">
    <property type="term" value="F:DNA binding"/>
    <property type="evidence" value="ECO:0007669"/>
    <property type="project" value="UniProtKB-KW"/>
</dbReference>
<reference evidence="11" key="1">
    <citation type="journal article" date="2014" name="Gene">
        <title>Genome-guided analysis of transformation efficiency and carbon dioxide assimilation by Moorella thermoacetica Y72.</title>
        <authorList>
            <person name="Tsukahara K."/>
            <person name="Kita A."/>
            <person name="Nakashimada Y."/>
            <person name="Hoshino T."/>
            <person name="Murakami K."/>
        </authorList>
    </citation>
    <scope>NUCLEOTIDE SEQUENCE [LARGE SCALE GENOMIC DNA]</scope>
    <source>
        <strain evidence="11">Y72</strain>
    </source>
</reference>
<evidence type="ECO:0000256" key="1">
    <source>
        <dbReference type="ARBA" id="ARBA00010203"/>
    </source>
</evidence>
<evidence type="ECO:0000256" key="6">
    <source>
        <dbReference type="ARBA" id="ARBA00023125"/>
    </source>
</evidence>
<keyword evidence="5" id="KW-0680">Restriction system</keyword>
<comment type="similarity">
    <text evidence="1">Belongs to the N(4)/N(6)-methyltransferase family. N(4) subfamily.</text>
</comment>
<dbReference type="REBASE" id="82322">
    <property type="entry name" value="M.MthY72ORF4P"/>
</dbReference>
<dbReference type="AlphaFoldDB" id="A0A0S6U7J9"/>
<evidence type="ECO:0000256" key="9">
    <source>
        <dbReference type="SAM" id="MobiDB-lite"/>
    </source>
</evidence>
<dbReference type="InterPro" id="IPR017985">
    <property type="entry name" value="MeTrfase_CN4_CS"/>
</dbReference>
<comment type="catalytic activity">
    <reaction evidence="7">
        <text>a 2'-deoxycytidine in DNA + S-adenosyl-L-methionine = an N(4)-methyl-2'-deoxycytidine in DNA + S-adenosyl-L-homocysteine + H(+)</text>
        <dbReference type="Rhea" id="RHEA:16857"/>
        <dbReference type="Rhea" id="RHEA-COMP:11369"/>
        <dbReference type="Rhea" id="RHEA-COMP:13674"/>
        <dbReference type="ChEBI" id="CHEBI:15378"/>
        <dbReference type="ChEBI" id="CHEBI:57856"/>
        <dbReference type="ChEBI" id="CHEBI:59789"/>
        <dbReference type="ChEBI" id="CHEBI:85452"/>
        <dbReference type="ChEBI" id="CHEBI:137933"/>
        <dbReference type="EC" id="2.1.1.113"/>
    </reaction>
</comment>
<dbReference type="GO" id="GO:0008170">
    <property type="term" value="F:N-methyltransferase activity"/>
    <property type="evidence" value="ECO:0007669"/>
    <property type="project" value="InterPro"/>
</dbReference>
<feature type="domain" description="DNA methylase N-4/N-6" evidence="10">
    <location>
        <begin position="24"/>
        <end position="310"/>
    </location>
</feature>
<evidence type="ECO:0000256" key="3">
    <source>
        <dbReference type="ARBA" id="ARBA00022679"/>
    </source>
</evidence>
<feature type="region of interest" description="Disordered" evidence="9">
    <location>
        <begin position="189"/>
        <end position="218"/>
    </location>
</feature>
<organism evidence="11">
    <name type="scientific">Moorella thermoacetica Y72</name>
    <dbReference type="NCBI Taxonomy" id="1325331"/>
    <lineage>
        <taxon>Bacteria</taxon>
        <taxon>Bacillati</taxon>
        <taxon>Bacillota</taxon>
        <taxon>Clostridia</taxon>
        <taxon>Neomoorellales</taxon>
        <taxon>Neomoorellaceae</taxon>
        <taxon>Neomoorella</taxon>
    </lineage>
</organism>
<accession>A0A0S6U7J9</accession>
<keyword evidence="2 11" id="KW-0489">Methyltransferase</keyword>
<dbReference type="EC" id="2.1.1.-" evidence="8"/>
<dbReference type="PROSITE" id="PS00093">
    <property type="entry name" value="N4_MTASE"/>
    <property type="match status" value="1"/>
</dbReference>
<gene>
    <name evidence="11" type="ORF">MTY_0004</name>
</gene>
<evidence type="ECO:0000256" key="8">
    <source>
        <dbReference type="RuleBase" id="RU362026"/>
    </source>
</evidence>
<dbReference type="EMBL" id="DF238840">
    <property type="protein sequence ID" value="GAF24677.1"/>
    <property type="molecule type" value="Genomic_DNA"/>
</dbReference>
<sequence length="373" mass="41966">MNTHHKFYLGDALEVLEGLPAESVNCCVTSPPYWGLRDYGMEGQVGGEDTPEKYVARLVDIFSEVRRVLRPDGTLWLNLGHCYASPGKEGKWDEKRRQKDTGRRLCYMQANRGRVPGLKNKDLVGIPWAVAFALRNAGWYLRSDIIWYKPNAMPESVVDRPTKAHEYLFLLSKSERYYYDYEAIQEDAVSGDPDSPRGSAAVIGIPHNGRRKQDETGNRRYTGFNARYHPREKRNKRSVWIVPTKPFPETHFAVYPLDLIKPCILAGCPPGGTVLDPFGGSGTTSLAAKQLGRNSIYIDLNPAYLEMAVKRMQFEMQELFANHTHEVIRADGVERVATCLKGIREDKGAAATFPALRPNVAAALLYSSGQQER</sequence>
<proteinExistence type="inferred from homology"/>
<dbReference type="InterPro" id="IPR001091">
    <property type="entry name" value="RM_Methyltransferase"/>
</dbReference>
<name>A0A0S6U7J9_NEOTH</name>